<dbReference type="SUPFAM" id="SSF101936">
    <property type="entry name" value="DNA-binding pseudobarrel domain"/>
    <property type="match status" value="1"/>
</dbReference>
<name>A0A2P6PMJ3_ROSCH</name>
<dbReference type="AlphaFoldDB" id="A0A2P6PMJ3"/>
<dbReference type="Gramene" id="PRQ23152">
    <property type="protein sequence ID" value="PRQ23152"/>
    <property type="gene ID" value="RchiOBHm_Chr6g0258201"/>
</dbReference>
<accession>A0A2P6PMJ3</accession>
<evidence type="ECO:0000313" key="8">
    <source>
        <dbReference type="Proteomes" id="UP000238479"/>
    </source>
</evidence>
<keyword evidence="4" id="KW-0804">Transcription</keyword>
<comment type="subcellular location">
    <subcellularLocation>
        <location evidence="1">Nucleus</location>
    </subcellularLocation>
</comment>
<gene>
    <name evidence="7" type="ORF">RchiOBHm_Chr6g0258201</name>
</gene>
<evidence type="ECO:0000256" key="4">
    <source>
        <dbReference type="ARBA" id="ARBA00023163"/>
    </source>
</evidence>
<dbReference type="GO" id="GO:0005634">
    <property type="term" value="C:nucleus"/>
    <property type="evidence" value="ECO:0007669"/>
    <property type="project" value="UniProtKB-SubCell"/>
</dbReference>
<keyword evidence="5" id="KW-0539">Nucleus</keyword>
<dbReference type="Pfam" id="PF02362">
    <property type="entry name" value="B3"/>
    <property type="match status" value="1"/>
</dbReference>
<protein>
    <submittedName>
        <fullName evidence="7">Putative transcription factor B3-Domain family</fullName>
    </submittedName>
</protein>
<evidence type="ECO:0000313" key="7">
    <source>
        <dbReference type="EMBL" id="PRQ23152.1"/>
    </source>
</evidence>
<evidence type="ECO:0000256" key="3">
    <source>
        <dbReference type="ARBA" id="ARBA00023125"/>
    </source>
</evidence>
<sequence>MNLEENFFQYFQEDEGHTTFPELPVPTTSTPFDDFTLHPVEQRRETLEETTQNGFRPWKWKSPLSPIPKRKNAGDPLRNGGYKRKITKSNYHEKSSVRNQLQHILANLGPECPFFLKSMIHCNVVHGFSVTLPKQFCYLYLPFHDTTITLEDERGEEYRTIFLGDKRRLSGGWRGFCVAKKLVLGDLLVFHLVSPLKFKVYKVEPDSLTEVDAAFILLKLSLSTLFEEYHRMPPPKDACQDNIQTTSLTIDAILERVDEDHSEDYNDHRFGSNLLFHPGLVTLEDV</sequence>
<reference evidence="7 8" key="1">
    <citation type="journal article" date="2018" name="Nat. Genet.">
        <title>The Rosa genome provides new insights in the design of modern roses.</title>
        <authorList>
            <person name="Bendahmane M."/>
        </authorList>
    </citation>
    <scope>NUCLEOTIDE SEQUENCE [LARGE SCALE GENOMIC DNA]</scope>
    <source>
        <strain evidence="8">cv. Old Blush</strain>
    </source>
</reference>
<comment type="caution">
    <text evidence="7">The sequence shown here is derived from an EMBL/GenBank/DDBJ whole genome shotgun (WGS) entry which is preliminary data.</text>
</comment>
<keyword evidence="2" id="KW-0805">Transcription regulation</keyword>
<dbReference type="InterPro" id="IPR044837">
    <property type="entry name" value="REM16-like"/>
</dbReference>
<dbReference type="STRING" id="74649.A0A2P6PMJ3"/>
<dbReference type="PROSITE" id="PS50863">
    <property type="entry name" value="B3"/>
    <property type="match status" value="1"/>
</dbReference>
<proteinExistence type="predicted"/>
<evidence type="ECO:0000256" key="2">
    <source>
        <dbReference type="ARBA" id="ARBA00023015"/>
    </source>
</evidence>
<evidence type="ECO:0000256" key="5">
    <source>
        <dbReference type="ARBA" id="ARBA00023242"/>
    </source>
</evidence>
<dbReference type="Gene3D" id="2.40.330.10">
    <property type="entry name" value="DNA-binding pseudobarrel domain"/>
    <property type="match status" value="1"/>
</dbReference>
<dbReference type="EMBL" id="PDCK01000044">
    <property type="protein sequence ID" value="PRQ23152.1"/>
    <property type="molecule type" value="Genomic_DNA"/>
</dbReference>
<dbReference type="PANTHER" id="PTHR31391">
    <property type="entry name" value="B3 DOMAIN-CONTAINING PROTEIN OS11G0197600-RELATED"/>
    <property type="match status" value="1"/>
</dbReference>
<dbReference type="Proteomes" id="UP000238479">
    <property type="component" value="Chromosome 6"/>
</dbReference>
<evidence type="ECO:0000256" key="1">
    <source>
        <dbReference type="ARBA" id="ARBA00004123"/>
    </source>
</evidence>
<organism evidence="7 8">
    <name type="scientific">Rosa chinensis</name>
    <name type="common">China rose</name>
    <dbReference type="NCBI Taxonomy" id="74649"/>
    <lineage>
        <taxon>Eukaryota</taxon>
        <taxon>Viridiplantae</taxon>
        <taxon>Streptophyta</taxon>
        <taxon>Embryophyta</taxon>
        <taxon>Tracheophyta</taxon>
        <taxon>Spermatophyta</taxon>
        <taxon>Magnoliopsida</taxon>
        <taxon>eudicotyledons</taxon>
        <taxon>Gunneridae</taxon>
        <taxon>Pentapetalae</taxon>
        <taxon>rosids</taxon>
        <taxon>fabids</taxon>
        <taxon>Rosales</taxon>
        <taxon>Rosaceae</taxon>
        <taxon>Rosoideae</taxon>
        <taxon>Rosoideae incertae sedis</taxon>
        <taxon>Rosa</taxon>
    </lineage>
</organism>
<dbReference type="PANTHER" id="PTHR31391:SF135">
    <property type="entry name" value="B3 DOMAIN-CONTAINING PROTEIN OS01G0234100-LIKE ISOFORM X1"/>
    <property type="match status" value="1"/>
</dbReference>
<dbReference type="SMART" id="SM01019">
    <property type="entry name" value="B3"/>
    <property type="match status" value="1"/>
</dbReference>
<dbReference type="InterPro" id="IPR015300">
    <property type="entry name" value="DNA-bd_pseudobarrel_sf"/>
</dbReference>
<feature type="domain" description="TF-B3" evidence="6">
    <location>
        <begin position="115"/>
        <end position="206"/>
    </location>
</feature>
<dbReference type="CDD" id="cd10017">
    <property type="entry name" value="B3_DNA"/>
    <property type="match status" value="1"/>
</dbReference>
<dbReference type="InterPro" id="IPR003340">
    <property type="entry name" value="B3_DNA-bd"/>
</dbReference>
<keyword evidence="3" id="KW-0238">DNA-binding</keyword>
<keyword evidence="8" id="KW-1185">Reference proteome</keyword>
<evidence type="ECO:0000259" key="6">
    <source>
        <dbReference type="PROSITE" id="PS50863"/>
    </source>
</evidence>
<dbReference type="GO" id="GO:0003677">
    <property type="term" value="F:DNA binding"/>
    <property type="evidence" value="ECO:0007669"/>
    <property type="project" value="UniProtKB-KW"/>
</dbReference>